<dbReference type="WBParaSite" id="RSKR_0000296800.1">
    <property type="protein sequence ID" value="RSKR_0000296800.1"/>
    <property type="gene ID" value="RSKR_0000296800"/>
</dbReference>
<reference evidence="2" key="1">
    <citation type="submission" date="2016-11" db="UniProtKB">
        <authorList>
            <consortium name="WormBaseParasite"/>
        </authorList>
    </citation>
    <scope>IDENTIFICATION</scope>
    <source>
        <strain evidence="2">KR3021</strain>
    </source>
</reference>
<name>A0AC35TQJ2_9BILA</name>
<sequence>MKMDPETIKSQIIKLGKSYRGYYSLDPALITSSVVPTSEMVSDLPITVNVIKSEPIEIQSINIIQSPLPNAELTVEASQGQTFNIPDNSVLSSFTHEIIENVKVDADSIERFRDVSIDSTIELPEGFAVVGDMYCMIGNDNVYLPVIIDEQGHAFAINAEQKMFEISFDKNLAPVYIDKNSGQVFGGYKMIAGEKMLSDINGAATDYQKISLDPSLYFDGEMEDSGSDIEIPYGYKLVDDLLVSINNSPLYYPVVTCVESENKMETGKAYVFDDKGQRYDVLFDTNQIPVTQSGGVVSPGLKLNGIDPPTRSLPKGPYESKIFDQF</sequence>
<dbReference type="Proteomes" id="UP000095286">
    <property type="component" value="Unplaced"/>
</dbReference>
<protein>
    <submittedName>
        <fullName evidence="2">Peptidase A1 domain-containing protein</fullName>
    </submittedName>
</protein>
<evidence type="ECO:0000313" key="1">
    <source>
        <dbReference type="Proteomes" id="UP000095286"/>
    </source>
</evidence>
<evidence type="ECO:0000313" key="2">
    <source>
        <dbReference type="WBParaSite" id="RSKR_0000296800.1"/>
    </source>
</evidence>
<accession>A0AC35TQJ2</accession>
<organism evidence="1 2">
    <name type="scientific">Rhabditophanes sp. KR3021</name>
    <dbReference type="NCBI Taxonomy" id="114890"/>
    <lineage>
        <taxon>Eukaryota</taxon>
        <taxon>Metazoa</taxon>
        <taxon>Ecdysozoa</taxon>
        <taxon>Nematoda</taxon>
        <taxon>Chromadorea</taxon>
        <taxon>Rhabditida</taxon>
        <taxon>Tylenchina</taxon>
        <taxon>Panagrolaimomorpha</taxon>
        <taxon>Strongyloidoidea</taxon>
        <taxon>Alloionematidae</taxon>
        <taxon>Rhabditophanes</taxon>
    </lineage>
</organism>
<proteinExistence type="predicted"/>